<keyword evidence="3" id="KW-1015">Disulfide bond</keyword>
<dbReference type="Pfam" id="PF01323">
    <property type="entry name" value="DSBA"/>
    <property type="match status" value="1"/>
</dbReference>
<keyword evidence="7" id="KW-1185">Reference proteome</keyword>
<evidence type="ECO:0000313" key="6">
    <source>
        <dbReference type="EMBL" id="GHD08819.1"/>
    </source>
</evidence>
<evidence type="ECO:0000256" key="2">
    <source>
        <dbReference type="ARBA" id="ARBA00023002"/>
    </source>
</evidence>
<evidence type="ECO:0000313" key="7">
    <source>
        <dbReference type="Proteomes" id="UP000630142"/>
    </source>
</evidence>
<dbReference type="SUPFAM" id="SSF52833">
    <property type="entry name" value="Thioredoxin-like"/>
    <property type="match status" value="1"/>
</dbReference>
<keyword evidence="4" id="KW-0676">Redox-active center</keyword>
<keyword evidence="1" id="KW-0732">Signal</keyword>
<gene>
    <name evidence="6" type="ORF">GCM10016234_08770</name>
</gene>
<dbReference type="EMBL" id="BMZQ01000001">
    <property type="protein sequence ID" value="GHD08819.1"/>
    <property type="molecule type" value="Genomic_DNA"/>
</dbReference>
<dbReference type="GO" id="GO:0016491">
    <property type="term" value="F:oxidoreductase activity"/>
    <property type="evidence" value="ECO:0007669"/>
    <property type="project" value="UniProtKB-KW"/>
</dbReference>
<dbReference type="AlphaFoldDB" id="A0A8J3DSN3"/>
<evidence type="ECO:0000256" key="4">
    <source>
        <dbReference type="ARBA" id="ARBA00023284"/>
    </source>
</evidence>
<feature type="domain" description="Thioredoxin" evidence="5">
    <location>
        <begin position="30"/>
        <end position="260"/>
    </location>
</feature>
<reference evidence="6" key="2">
    <citation type="submission" date="2020-09" db="EMBL/GenBank/DDBJ databases">
        <authorList>
            <person name="Sun Q."/>
            <person name="Kim S."/>
        </authorList>
    </citation>
    <scope>NUCLEOTIDE SEQUENCE</scope>
    <source>
        <strain evidence="6">KCTC 42249</strain>
    </source>
</reference>
<dbReference type="Pfam" id="PF18312">
    <property type="entry name" value="ScsC_N"/>
    <property type="match status" value="1"/>
</dbReference>
<name>A0A8J3DSN3_9HYPH</name>
<dbReference type="PANTHER" id="PTHR13887">
    <property type="entry name" value="GLUTATHIONE S-TRANSFERASE KAPPA"/>
    <property type="match status" value="1"/>
</dbReference>
<sequence length="262" mass="28020">MQKIILGLTGTVMALALLGGGYAAGRVHAFSTGEPAPAVAQVDNRAQTESIIRDYLLSNPEILVEVQTALNARDQEAQQKQQADVLKSEKAAIYQSANDAIIGNPKATKTVVEFFDYNCGYCKHALADMQAMVQDDPDLRFVMKEFPILGPDSQQAHMVAAAFKRVAPEKYAEFHMRLLGGSGRAGEASALRVASSMGVEEATLREAMKDPAIIEEFTQTFELANKLSISGTPAYVIGNEVVSGAIGADALKSKVEAATVIN</sequence>
<keyword evidence="2" id="KW-0560">Oxidoreductase</keyword>
<evidence type="ECO:0000256" key="1">
    <source>
        <dbReference type="ARBA" id="ARBA00022729"/>
    </source>
</evidence>
<dbReference type="InterPro" id="IPR036249">
    <property type="entry name" value="Thioredoxin-like_sf"/>
</dbReference>
<dbReference type="PROSITE" id="PS51352">
    <property type="entry name" value="THIOREDOXIN_2"/>
    <property type="match status" value="1"/>
</dbReference>
<dbReference type="RefSeq" id="WP_189501947.1">
    <property type="nucleotide sequence ID" value="NZ_BMZQ01000001.1"/>
</dbReference>
<dbReference type="Gene3D" id="3.40.30.10">
    <property type="entry name" value="Glutaredoxin"/>
    <property type="match status" value="1"/>
</dbReference>
<comment type="caution">
    <text evidence="6">The sequence shown here is derived from an EMBL/GenBank/DDBJ whole genome shotgun (WGS) entry which is preliminary data.</text>
</comment>
<protein>
    <submittedName>
        <fullName evidence="6">DSBA oxidoreductase</fullName>
    </submittedName>
</protein>
<reference evidence="6" key="1">
    <citation type="journal article" date="2014" name="Int. J. Syst. Evol. Microbiol.">
        <title>Complete genome sequence of Corynebacterium casei LMG S-19264T (=DSM 44701T), isolated from a smear-ripened cheese.</title>
        <authorList>
            <consortium name="US DOE Joint Genome Institute (JGI-PGF)"/>
            <person name="Walter F."/>
            <person name="Albersmeier A."/>
            <person name="Kalinowski J."/>
            <person name="Ruckert C."/>
        </authorList>
    </citation>
    <scope>NUCLEOTIDE SEQUENCE</scope>
    <source>
        <strain evidence="6">KCTC 42249</strain>
    </source>
</reference>
<dbReference type="InterPro" id="IPR041205">
    <property type="entry name" value="ScsC_N"/>
</dbReference>
<dbReference type="Proteomes" id="UP000630142">
    <property type="component" value="Unassembled WGS sequence"/>
</dbReference>
<evidence type="ECO:0000259" key="5">
    <source>
        <dbReference type="PROSITE" id="PS51352"/>
    </source>
</evidence>
<dbReference type="InterPro" id="IPR001853">
    <property type="entry name" value="DSBA-like_thioredoxin_dom"/>
</dbReference>
<dbReference type="PANTHER" id="PTHR13887:SF14">
    <property type="entry name" value="DISULFIDE BOND FORMATION PROTEIN D"/>
    <property type="match status" value="1"/>
</dbReference>
<dbReference type="CDD" id="cd03023">
    <property type="entry name" value="DsbA_Com1_like"/>
    <property type="match status" value="1"/>
</dbReference>
<organism evidence="6 7">
    <name type="scientific">Tianweitania populi</name>
    <dbReference type="NCBI Taxonomy" id="1607949"/>
    <lineage>
        <taxon>Bacteria</taxon>
        <taxon>Pseudomonadati</taxon>
        <taxon>Pseudomonadota</taxon>
        <taxon>Alphaproteobacteria</taxon>
        <taxon>Hyphomicrobiales</taxon>
        <taxon>Phyllobacteriaceae</taxon>
        <taxon>Tianweitania</taxon>
    </lineage>
</organism>
<proteinExistence type="predicted"/>
<dbReference type="InterPro" id="IPR013766">
    <property type="entry name" value="Thioredoxin_domain"/>
</dbReference>
<evidence type="ECO:0000256" key="3">
    <source>
        <dbReference type="ARBA" id="ARBA00023157"/>
    </source>
</evidence>
<accession>A0A8J3DSN3</accession>